<dbReference type="EMBL" id="JRES01000542">
    <property type="protein sequence ID" value="KNC30293.1"/>
    <property type="molecule type" value="Genomic_DNA"/>
</dbReference>
<evidence type="ECO:0000259" key="1">
    <source>
        <dbReference type="PROSITE" id="PS50853"/>
    </source>
</evidence>
<sequence length="48" mass="5559">MESAPRNVQVRPLSSSTMVITWEPPETPNGQLTQIFVQNILWEIFYLP</sequence>
<evidence type="ECO:0000313" key="2">
    <source>
        <dbReference type="EMBL" id="KNC30293.1"/>
    </source>
</evidence>
<dbReference type="InterPro" id="IPR003961">
    <property type="entry name" value="FN3_dom"/>
</dbReference>
<dbReference type="Gene3D" id="2.60.40.10">
    <property type="entry name" value="Immunoglobulins"/>
    <property type="match status" value="1"/>
</dbReference>
<organism evidence="2 3">
    <name type="scientific">Lucilia cuprina</name>
    <name type="common">Green bottle fly</name>
    <name type="synonym">Australian sheep blowfly</name>
    <dbReference type="NCBI Taxonomy" id="7375"/>
    <lineage>
        <taxon>Eukaryota</taxon>
        <taxon>Metazoa</taxon>
        <taxon>Ecdysozoa</taxon>
        <taxon>Arthropoda</taxon>
        <taxon>Hexapoda</taxon>
        <taxon>Insecta</taxon>
        <taxon>Pterygota</taxon>
        <taxon>Neoptera</taxon>
        <taxon>Endopterygota</taxon>
        <taxon>Diptera</taxon>
        <taxon>Brachycera</taxon>
        <taxon>Muscomorpha</taxon>
        <taxon>Oestroidea</taxon>
        <taxon>Calliphoridae</taxon>
        <taxon>Luciliinae</taxon>
        <taxon>Lucilia</taxon>
    </lineage>
</organism>
<dbReference type="CDD" id="cd00063">
    <property type="entry name" value="FN3"/>
    <property type="match status" value="1"/>
</dbReference>
<comment type="caution">
    <text evidence="2">The sequence shown here is derived from an EMBL/GenBank/DDBJ whole genome shotgun (WGS) entry which is preliminary data.</text>
</comment>
<dbReference type="Proteomes" id="UP000037069">
    <property type="component" value="Unassembled WGS sequence"/>
</dbReference>
<reference evidence="2 3" key="1">
    <citation type="journal article" date="2015" name="Nat. Commun.">
        <title>Lucilia cuprina genome unlocks parasitic fly biology to underpin future interventions.</title>
        <authorList>
            <person name="Anstead C.A."/>
            <person name="Korhonen P.K."/>
            <person name="Young N.D."/>
            <person name="Hall R.S."/>
            <person name="Jex A.R."/>
            <person name="Murali S.C."/>
            <person name="Hughes D.S."/>
            <person name="Lee S.F."/>
            <person name="Perry T."/>
            <person name="Stroehlein A.J."/>
            <person name="Ansell B.R."/>
            <person name="Breugelmans B."/>
            <person name="Hofmann A."/>
            <person name="Qu J."/>
            <person name="Dugan S."/>
            <person name="Lee S.L."/>
            <person name="Chao H."/>
            <person name="Dinh H."/>
            <person name="Han Y."/>
            <person name="Doddapaneni H.V."/>
            <person name="Worley K.C."/>
            <person name="Muzny D.M."/>
            <person name="Ioannidis P."/>
            <person name="Waterhouse R.M."/>
            <person name="Zdobnov E.M."/>
            <person name="James P.J."/>
            <person name="Bagnall N.H."/>
            <person name="Kotze A.C."/>
            <person name="Gibbs R.A."/>
            <person name="Richards S."/>
            <person name="Batterham P."/>
            <person name="Gasser R.B."/>
        </authorList>
    </citation>
    <scope>NUCLEOTIDE SEQUENCE [LARGE SCALE GENOMIC DNA]</scope>
    <source>
        <strain evidence="2 3">LS</strain>
        <tissue evidence="2">Full body</tissue>
    </source>
</reference>
<dbReference type="InterPro" id="IPR036116">
    <property type="entry name" value="FN3_sf"/>
</dbReference>
<dbReference type="InterPro" id="IPR013783">
    <property type="entry name" value="Ig-like_fold"/>
</dbReference>
<name>A0A0L0CCX9_LUCCU</name>
<evidence type="ECO:0000313" key="3">
    <source>
        <dbReference type="Proteomes" id="UP000037069"/>
    </source>
</evidence>
<dbReference type="PROSITE" id="PS50853">
    <property type="entry name" value="FN3"/>
    <property type="match status" value="1"/>
</dbReference>
<accession>A0A0L0CCX9</accession>
<gene>
    <name evidence="2" type="ORF">FF38_02232</name>
</gene>
<proteinExistence type="predicted"/>
<keyword evidence="3" id="KW-1185">Reference proteome</keyword>
<dbReference type="Pfam" id="PF00041">
    <property type="entry name" value="fn3"/>
    <property type="match status" value="1"/>
</dbReference>
<dbReference type="AlphaFoldDB" id="A0A0L0CCX9"/>
<feature type="domain" description="Fibronectin type-III" evidence="1">
    <location>
        <begin position="4"/>
        <end position="48"/>
    </location>
</feature>
<dbReference type="SUPFAM" id="SSF49265">
    <property type="entry name" value="Fibronectin type III"/>
    <property type="match status" value="1"/>
</dbReference>
<protein>
    <recommendedName>
        <fullName evidence="1">Fibronectin type-III domain-containing protein</fullName>
    </recommendedName>
</protein>